<keyword evidence="1" id="KW-0812">Transmembrane</keyword>
<keyword evidence="1" id="KW-1133">Transmembrane helix</keyword>
<dbReference type="EMBL" id="MEVK01000018">
    <property type="protein sequence ID" value="OGC59301.1"/>
    <property type="molecule type" value="Genomic_DNA"/>
</dbReference>
<evidence type="ECO:0000313" key="2">
    <source>
        <dbReference type="EMBL" id="OGC59301.1"/>
    </source>
</evidence>
<feature type="transmembrane region" description="Helical" evidence="1">
    <location>
        <begin position="361"/>
        <end position="379"/>
    </location>
</feature>
<name>A0A1F4VQ28_UNCKA</name>
<evidence type="ECO:0000256" key="1">
    <source>
        <dbReference type="SAM" id="Phobius"/>
    </source>
</evidence>
<proteinExistence type="predicted"/>
<feature type="transmembrane region" description="Helical" evidence="1">
    <location>
        <begin position="159"/>
        <end position="176"/>
    </location>
</feature>
<feature type="transmembrane region" description="Helical" evidence="1">
    <location>
        <begin position="206"/>
        <end position="231"/>
    </location>
</feature>
<feature type="transmembrane region" description="Helical" evidence="1">
    <location>
        <begin position="126"/>
        <end position="147"/>
    </location>
</feature>
<evidence type="ECO:0008006" key="4">
    <source>
        <dbReference type="Google" id="ProtNLM"/>
    </source>
</evidence>
<accession>A0A1F4VQ28</accession>
<feature type="transmembrane region" description="Helical" evidence="1">
    <location>
        <begin position="301"/>
        <end position="319"/>
    </location>
</feature>
<feature type="transmembrane region" description="Helical" evidence="1">
    <location>
        <begin position="96"/>
        <end position="119"/>
    </location>
</feature>
<sequence length="463" mass="53325">MKFFRINHEIHIKFVSLFLLGVFIYLGSWGIVYSFNFNSSILQSEDALPSTLLPVSIIKEHDFYLDEYRDFLMKSYPDPEIKEKLPFYLREVSGHLVSPFPVANSILALPVYFVGITLYQTLSVNLIFIFGKISATLISALAIVVFYQLGLELTNKRNALILTLIFAFGTSLFSLASQTLWQHGTAILLLLLGTLCLVKTDLDKRYLFLSGLFFGLATWARPTVAVFGLILTGYVLQKFRSKIYRYIFGGIIGILPQILYNRVVLGGVSEYSYKRSDIFGYWWGRFPEGFLGLWLSPSKGLLIYSPILILSLIGIYKLLKNYKEIKQNRLYLHMAVVVLTYTLIMGKWYQWYGGYSYSYRMALEIVPFLILLMIPLLQLKPKLFQYSLPRLLVVISILIQFIGIIFFDGQWHFIYDKGPKDTSWLWSIHDSELMFYTRKGLCKLTSSDNAYKSCLEKVVGHSI</sequence>
<feature type="transmembrane region" description="Helical" evidence="1">
    <location>
        <begin position="12"/>
        <end position="35"/>
    </location>
</feature>
<dbReference type="Proteomes" id="UP000178964">
    <property type="component" value="Unassembled WGS sequence"/>
</dbReference>
<feature type="transmembrane region" description="Helical" evidence="1">
    <location>
        <begin position="243"/>
        <end position="260"/>
    </location>
</feature>
<organism evidence="2 3">
    <name type="scientific">candidate division WWE3 bacterium RIFCSPLOWO2_01_FULL_42_11</name>
    <dbReference type="NCBI Taxonomy" id="1802627"/>
    <lineage>
        <taxon>Bacteria</taxon>
        <taxon>Katanobacteria</taxon>
    </lineage>
</organism>
<dbReference type="AlphaFoldDB" id="A0A1F4VQ28"/>
<gene>
    <name evidence="2" type="ORF">A3A70_02540</name>
</gene>
<dbReference type="STRING" id="1802627.A3A70_02540"/>
<feature type="transmembrane region" description="Helical" evidence="1">
    <location>
        <begin position="391"/>
        <end position="414"/>
    </location>
</feature>
<comment type="caution">
    <text evidence="2">The sequence shown here is derived from an EMBL/GenBank/DDBJ whole genome shotgun (WGS) entry which is preliminary data.</text>
</comment>
<keyword evidence="1" id="KW-0472">Membrane</keyword>
<protein>
    <recommendedName>
        <fullName evidence="4">Glycosyltransferase RgtA/B/C/D-like domain-containing protein</fullName>
    </recommendedName>
</protein>
<reference evidence="2 3" key="1">
    <citation type="journal article" date="2016" name="Nat. Commun.">
        <title>Thousands of microbial genomes shed light on interconnected biogeochemical processes in an aquifer system.</title>
        <authorList>
            <person name="Anantharaman K."/>
            <person name="Brown C.T."/>
            <person name="Hug L.A."/>
            <person name="Sharon I."/>
            <person name="Castelle C.J."/>
            <person name="Probst A.J."/>
            <person name="Thomas B.C."/>
            <person name="Singh A."/>
            <person name="Wilkins M.J."/>
            <person name="Karaoz U."/>
            <person name="Brodie E.L."/>
            <person name="Williams K.H."/>
            <person name="Hubbard S.S."/>
            <person name="Banfield J.F."/>
        </authorList>
    </citation>
    <scope>NUCLEOTIDE SEQUENCE [LARGE SCALE GENOMIC DNA]</scope>
</reference>
<evidence type="ECO:0000313" key="3">
    <source>
        <dbReference type="Proteomes" id="UP000178964"/>
    </source>
</evidence>
<feature type="transmembrane region" description="Helical" evidence="1">
    <location>
        <begin position="331"/>
        <end position="349"/>
    </location>
</feature>